<dbReference type="PANTHER" id="PTHR21206:SF0">
    <property type="entry name" value="DNA REPLICATION COMPLEX GINS PROTEIN SLD5"/>
    <property type="match status" value="1"/>
</dbReference>
<gene>
    <name evidence="2" type="ORF">H5410_057897</name>
</gene>
<name>A0A9J5WP59_SOLCO</name>
<dbReference type="InterPro" id="IPR008591">
    <property type="entry name" value="GINS_Sld5"/>
</dbReference>
<evidence type="ECO:0000256" key="1">
    <source>
        <dbReference type="SAM" id="MobiDB-lite"/>
    </source>
</evidence>
<dbReference type="InterPro" id="IPR036224">
    <property type="entry name" value="GINS_bundle-like_dom_sf"/>
</dbReference>
<organism evidence="2 3">
    <name type="scientific">Solanum commersonii</name>
    <name type="common">Commerson's wild potato</name>
    <name type="synonym">Commerson's nightshade</name>
    <dbReference type="NCBI Taxonomy" id="4109"/>
    <lineage>
        <taxon>Eukaryota</taxon>
        <taxon>Viridiplantae</taxon>
        <taxon>Streptophyta</taxon>
        <taxon>Embryophyta</taxon>
        <taxon>Tracheophyta</taxon>
        <taxon>Spermatophyta</taxon>
        <taxon>Magnoliopsida</taxon>
        <taxon>eudicotyledons</taxon>
        <taxon>Gunneridae</taxon>
        <taxon>Pentapetalae</taxon>
        <taxon>asterids</taxon>
        <taxon>lamiids</taxon>
        <taxon>Solanales</taxon>
        <taxon>Solanaceae</taxon>
        <taxon>Solanoideae</taxon>
        <taxon>Solaneae</taxon>
        <taxon>Solanum</taxon>
    </lineage>
</organism>
<protein>
    <submittedName>
        <fullName evidence="2">Uncharacterized protein</fullName>
    </submittedName>
</protein>
<feature type="compositionally biased region" description="Acidic residues" evidence="1">
    <location>
        <begin position="38"/>
        <end position="49"/>
    </location>
</feature>
<dbReference type="OrthoDB" id="338231at2759"/>
<accession>A0A9J5WP59</accession>
<evidence type="ECO:0000313" key="2">
    <source>
        <dbReference type="EMBL" id="KAG5577763.1"/>
    </source>
</evidence>
<dbReference type="GO" id="GO:0000811">
    <property type="term" value="C:GINS complex"/>
    <property type="evidence" value="ECO:0007669"/>
    <property type="project" value="TreeGrafter"/>
</dbReference>
<dbReference type="Gene3D" id="1.20.58.1030">
    <property type="match status" value="2"/>
</dbReference>
<dbReference type="Proteomes" id="UP000824120">
    <property type="component" value="Chromosome 11"/>
</dbReference>
<dbReference type="PANTHER" id="PTHR21206">
    <property type="entry name" value="SLD5 PROTEIN"/>
    <property type="match status" value="1"/>
</dbReference>
<proteinExistence type="predicted"/>
<evidence type="ECO:0000313" key="3">
    <source>
        <dbReference type="Proteomes" id="UP000824120"/>
    </source>
</evidence>
<comment type="caution">
    <text evidence="2">The sequence shown here is derived from an EMBL/GenBank/DDBJ whole genome shotgun (WGS) entry which is preliminary data.</text>
</comment>
<feature type="region of interest" description="Disordered" evidence="1">
    <location>
        <begin position="1"/>
        <end position="55"/>
    </location>
</feature>
<sequence>MNQVHRSIFSYNEDKIGEDDDYPHDDVDDDLRSKEKDDDVEVVSSEEENTSSLSTSPIYLSPTIDVVVEKPPYLSKEIVEKFSKNGVDSLILSLNKKDLDRTLFLLRSYLRTRLQNNRLSKEEQKFAERMIRCIDDTKEHLVQSVLSELTHGVKSHLKQSLLSLTDDMVPKPQLDQYVSYRSKTGEEQMNIKTNDLDTLFYKSIKPLVESGQIDLVIHIWKEL</sequence>
<dbReference type="SUPFAM" id="SSF158573">
    <property type="entry name" value="GINS helical bundle-like"/>
    <property type="match status" value="1"/>
</dbReference>
<dbReference type="AlphaFoldDB" id="A0A9J5WP59"/>
<dbReference type="EMBL" id="JACXVP010000011">
    <property type="protein sequence ID" value="KAG5577763.1"/>
    <property type="molecule type" value="Genomic_DNA"/>
</dbReference>
<feature type="compositionally biased region" description="Acidic residues" evidence="1">
    <location>
        <begin position="16"/>
        <end position="29"/>
    </location>
</feature>
<dbReference type="GO" id="GO:0000727">
    <property type="term" value="P:double-strand break repair via break-induced replication"/>
    <property type="evidence" value="ECO:0007669"/>
    <property type="project" value="TreeGrafter"/>
</dbReference>
<dbReference type="GO" id="GO:0006261">
    <property type="term" value="P:DNA-templated DNA replication"/>
    <property type="evidence" value="ECO:0007669"/>
    <property type="project" value="InterPro"/>
</dbReference>
<reference evidence="2 3" key="1">
    <citation type="submission" date="2020-09" db="EMBL/GenBank/DDBJ databases">
        <title>De no assembly of potato wild relative species, Solanum commersonii.</title>
        <authorList>
            <person name="Cho K."/>
        </authorList>
    </citation>
    <scope>NUCLEOTIDE SEQUENCE [LARGE SCALE GENOMIC DNA]</scope>
    <source>
        <strain evidence="2">LZ3.2</strain>
        <tissue evidence="2">Leaf</tissue>
    </source>
</reference>
<keyword evidence="3" id="KW-1185">Reference proteome</keyword>